<dbReference type="InterPro" id="IPR041872">
    <property type="entry name" value="Anticodon_Met"/>
</dbReference>
<gene>
    <name evidence="7" type="primary">metG</name>
    <name evidence="10" type="ORF">phytr_500</name>
</gene>
<dbReference type="FunFam" id="2.170.220.10:FF:000002">
    <property type="entry name" value="Methionine--tRNA ligase"/>
    <property type="match status" value="1"/>
</dbReference>
<dbReference type="AlphaFoldDB" id="A0A2P1P6W4"/>
<comment type="similarity">
    <text evidence="7">Belongs to the class-I aminoacyl-tRNA synthetase family. MetG type 2B subfamily.</text>
</comment>
<dbReference type="InterPro" id="IPR014758">
    <property type="entry name" value="Met-tRNA_synth"/>
</dbReference>
<dbReference type="OrthoDB" id="9810191at2"/>
<feature type="short sequence motif" description="'HIGH' region" evidence="7">
    <location>
        <begin position="10"/>
        <end position="20"/>
    </location>
</feature>
<dbReference type="GO" id="GO:0004825">
    <property type="term" value="F:methionine-tRNA ligase activity"/>
    <property type="evidence" value="ECO:0007669"/>
    <property type="project" value="UniProtKB-UniRule"/>
</dbReference>
<comment type="caution">
    <text evidence="7">Lacks conserved residue(s) required for the propagation of feature annotation.</text>
</comment>
<dbReference type="GO" id="GO:0006431">
    <property type="term" value="P:methionyl-tRNA aminoacylation"/>
    <property type="evidence" value="ECO:0007669"/>
    <property type="project" value="UniProtKB-UniRule"/>
</dbReference>
<protein>
    <recommendedName>
        <fullName evidence="7">Methionine--tRNA ligase</fullName>
        <ecNumber evidence="7">6.1.1.10</ecNumber>
    </recommendedName>
    <alternativeName>
        <fullName evidence="7">Methionyl-tRNA synthetase</fullName>
        <shortName evidence="7">MetRS</shortName>
    </alternativeName>
</protein>
<dbReference type="PROSITE" id="PS51257">
    <property type="entry name" value="PROKAR_LIPOPROTEIN"/>
    <property type="match status" value="1"/>
</dbReference>
<comment type="subunit">
    <text evidence="7">Monomer.</text>
</comment>
<keyword evidence="11" id="KW-1185">Reference proteome</keyword>
<dbReference type="RefSeq" id="WP_106873892.1">
    <property type="nucleotide sequence ID" value="NZ_CP027845.1"/>
</dbReference>
<evidence type="ECO:0000256" key="6">
    <source>
        <dbReference type="ARBA" id="ARBA00023146"/>
    </source>
</evidence>
<evidence type="ECO:0000256" key="7">
    <source>
        <dbReference type="HAMAP-Rule" id="MF_01228"/>
    </source>
</evidence>
<dbReference type="KEGG" id="ptc:phytr_500"/>
<evidence type="ECO:0000259" key="9">
    <source>
        <dbReference type="Pfam" id="PF19303"/>
    </source>
</evidence>
<dbReference type="Gene3D" id="3.40.50.620">
    <property type="entry name" value="HUPs"/>
    <property type="match status" value="1"/>
</dbReference>
<evidence type="ECO:0000256" key="2">
    <source>
        <dbReference type="ARBA" id="ARBA00022598"/>
    </source>
</evidence>
<dbReference type="Gene3D" id="1.10.730.10">
    <property type="entry name" value="Isoleucyl-tRNA Synthetase, Domain 1"/>
    <property type="match status" value="1"/>
</dbReference>
<dbReference type="CDD" id="cd00814">
    <property type="entry name" value="MetRS_core"/>
    <property type="match status" value="1"/>
</dbReference>
<dbReference type="HAMAP" id="MF_01228">
    <property type="entry name" value="Met_tRNA_synth_type2"/>
    <property type="match status" value="1"/>
</dbReference>
<organism evidence="10 11">
    <name type="scientific">Candidatus Phycorickettsia trachydisci</name>
    <dbReference type="NCBI Taxonomy" id="2115978"/>
    <lineage>
        <taxon>Bacteria</taxon>
        <taxon>Pseudomonadati</taxon>
        <taxon>Pseudomonadota</taxon>
        <taxon>Alphaproteobacteria</taxon>
        <taxon>Rickettsiales</taxon>
        <taxon>Rickettsiaceae</taxon>
        <taxon>Candidatus Phycorickettsia</taxon>
    </lineage>
</organism>
<accession>A0A2P1P6W4</accession>
<dbReference type="Pfam" id="PF09334">
    <property type="entry name" value="tRNA-synt_1g"/>
    <property type="match status" value="1"/>
</dbReference>
<reference evidence="10 11" key="1">
    <citation type="submission" date="2018-03" db="EMBL/GenBank/DDBJ databases">
        <title>A gene transfer event suggests a long-term partnership between eustigmatophyte algae and a novel lineage of endosymbiotic bacteria.</title>
        <authorList>
            <person name="Yurchenko T."/>
            <person name="Sevcikova T."/>
            <person name="Pribyl P."/>
            <person name="El Karkouri K."/>
            <person name="Klimes V."/>
            <person name="Amaral R."/>
            <person name="Zbrankova V."/>
            <person name="Kim E."/>
            <person name="Raoult D."/>
            <person name="Santos L.M.A."/>
            <person name="Elias M."/>
        </authorList>
    </citation>
    <scope>NUCLEOTIDE SEQUENCE [LARGE SCALE GENOMIC DNA]</scope>
    <source>
        <strain evidence="10">CCALA 838</strain>
    </source>
</reference>
<dbReference type="NCBIfam" id="NF008900">
    <property type="entry name" value="PRK12267.1"/>
    <property type="match status" value="1"/>
</dbReference>
<evidence type="ECO:0000256" key="1">
    <source>
        <dbReference type="ARBA" id="ARBA00003314"/>
    </source>
</evidence>
<dbReference type="InterPro" id="IPR014729">
    <property type="entry name" value="Rossmann-like_a/b/a_fold"/>
</dbReference>
<feature type="domain" description="Methionyl-tRNA synthetase anticodon-binding" evidence="9">
    <location>
        <begin position="373"/>
        <end position="498"/>
    </location>
</feature>
<evidence type="ECO:0000256" key="4">
    <source>
        <dbReference type="ARBA" id="ARBA00022840"/>
    </source>
</evidence>
<dbReference type="EMBL" id="CP027845">
    <property type="protein sequence ID" value="AVP87013.1"/>
    <property type="molecule type" value="Genomic_DNA"/>
</dbReference>
<evidence type="ECO:0000313" key="11">
    <source>
        <dbReference type="Proteomes" id="UP000241762"/>
    </source>
</evidence>
<dbReference type="InterPro" id="IPR009080">
    <property type="entry name" value="tRNAsynth_Ia_anticodon-bd"/>
</dbReference>
<evidence type="ECO:0000313" key="10">
    <source>
        <dbReference type="EMBL" id="AVP87013.1"/>
    </source>
</evidence>
<evidence type="ECO:0000259" key="8">
    <source>
        <dbReference type="Pfam" id="PF09334"/>
    </source>
</evidence>
<keyword evidence="5 7" id="KW-0648">Protein biosynthesis</keyword>
<dbReference type="PRINTS" id="PR01041">
    <property type="entry name" value="TRNASYNTHMET"/>
</dbReference>
<keyword evidence="6 7" id="KW-0030">Aminoacyl-tRNA synthetase</keyword>
<dbReference type="InterPro" id="IPR015413">
    <property type="entry name" value="Methionyl/Leucyl_tRNA_Synth"/>
</dbReference>
<evidence type="ECO:0000256" key="3">
    <source>
        <dbReference type="ARBA" id="ARBA00022741"/>
    </source>
</evidence>
<dbReference type="SUPFAM" id="SSF52374">
    <property type="entry name" value="Nucleotidylyl transferase"/>
    <property type="match status" value="1"/>
</dbReference>
<dbReference type="Gene3D" id="2.170.220.10">
    <property type="match status" value="1"/>
</dbReference>
<comment type="function">
    <text evidence="1 7">Is required not only for elongation of protein synthesis but also for the initiation of all mRNA translation through initiator tRNA(fMet) aminoacylation.</text>
</comment>
<keyword evidence="4 7" id="KW-0067">ATP-binding</keyword>
<dbReference type="GO" id="GO:0005524">
    <property type="term" value="F:ATP binding"/>
    <property type="evidence" value="ECO:0007669"/>
    <property type="project" value="UniProtKB-UniRule"/>
</dbReference>
<comment type="subcellular location">
    <subcellularLocation>
        <location evidence="7">Cytoplasm</location>
    </subcellularLocation>
</comment>
<dbReference type="CDD" id="cd07957">
    <property type="entry name" value="Anticodon_Ia_Met"/>
    <property type="match status" value="1"/>
</dbReference>
<dbReference type="GO" id="GO:0005737">
    <property type="term" value="C:cytoplasm"/>
    <property type="evidence" value="ECO:0007669"/>
    <property type="project" value="UniProtKB-SubCell"/>
</dbReference>
<dbReference type="NCBIfam" id="TIGR00398">
    <property type="entry name" value="metG"/>
    <property type="match status" value="1"/>
</dbReference>
<dbReference type="InterPro" id="IPR033911">
    <property type="entry name" value="MetRS_core"/>
</dbReference>
<dbReference type="InterPro" id="IPR023457">
    <property type="entry name" value="Met-tRNA_synth_2"/>
</dbReference>
<dbReference type="SUPFAM" id="SSF47323">
    <property type="entry name" value="Anticodon-binding domain of a subclass of class I aminoacyl-tRNA synthetases"/>
    <property type="match status" value="1"/>
</dbReference>
<proteinExistence type="inferred from homology"/>
<keyword evidence="3 7" id="KW-0547">Nucleotide-binding</keyword>
<comment type="catalytic activity">
    <reaction evidence="7">
        <text>tRNA(Met) + L-methionine + ATP = L-methionyl-tRNA(Met) + AMP + diphosphate</text>
        <dbReference type="Rhea" id="RHEA:13481"/>
        <dbReference type="Rhea" id="RHEA-COMP:9667"/>
        <dbReference type="Rhea" id="RHEA-COMP:9698"/>
        <dbReference type="ChEBI" id="CHEBI:30616"/>
        <dbReference type="ChEBI" id="CHEBI:33019"/>
        <dbReference type="ChEBI" id="CHEBI:57844"/>
        <dbReference type="ChEBI" id="CHEBI:78442"/>
        <dbReference type="ChEBI" id="CHEBI:78530"/>
        <dbReference type="ChEBI" id="CHEBI:456215"/>
        <dbReference type="EC" id="6.1.1.10"/>
    </reaction>
</comment>
<name>A0A2P1P6W4_9RICK</name>
<feature type="domain" description="Methionyl/Leucyl tRNA synthetase" evidence="8">
    <location>
        <begin position="3"/>
        <end position="357"/>
    </location>
</feature>
<sequence>MRYYVTSPIYYVNDKPHIGHAYTSIACDIIARFQRLSGKEVRFMTGTDEHGQKIQKSAQNADIDPQEFVDKVSENFRELANKTDISYDTFLRTTSENHKKCVKHVWSELVKGGHIYLGKYAGWYSVRDEAFYQESELDENRLAPSGSAVEWVEEPCYFFALSKWQKPLLDFYAANPDFVKPVSRFNEVISFVKSGLQDLAVSRKSITWGIPVPDDEEQVIYVWLDALTCYISSLGIFDKEGSFKEFWPANVHIVGKDILRFHAVYWPAFLMALGLQPPKQIMAHGWWTNEGVKMSKSLNNTIDPMELVKDYSTDYLRYFLFREISFGEDGNFSKESFINRVNNELNNKIGNLCQRVLSFIFNKCEGQLQVDSVNDELFKNANELLGNMQKHMQNFALHLMLEAIINLADQSNKYMEEKAPWTLMKSDRKAAEEALFVLVEVIRYIAISLQPFLPESANKILDQLGVPQDQRKFSCLSENFALRSFKINALPTPVFAKIC</sequence>
<dbReference type="EC" id="6.1.1.10" evidence="7"/>
<dbReference type="Pfam" id="PF19303">
    <property type="entry name" value="Anticodon_3"/>
    <property type="match status" value="1"/>
</dbReference>
<keyword evidence="2 7" id="KW-0436">Ligase</keyword>
<dbReference type="PANTHER" id="PTHR43326:SF1">
    <property type="entry name" value="METHIONINE--TRNA LIGASE, MITOCHONDRIAL"/>
    <property type="match status" value="1"/>
</dbReference>
<dbReference type="Proteomes" id="UP000241762">
    <property type="component" value="Chromosome"/>
</dbReference>
<keyword evidence="7" id="KW-0963">Cytoplasm</keyword>
<evidence type="ECO:0000256" key="5">
    <source>
        <dbReference type="ARBA" id="ARBA00022917"/>
    </source>
</evidence>
<feature type="short sequence motif" description="'KMSKS' region" evidence="7">
    <location>
        <begin position="293"/>
        <end position="297"/>
    </location>
</feature>
<dbReference type="PANTHER" id="PTHR43326">
    <property type="entry name" value="METHIONYL-TRNA SYNTHETASE"/>
    <property type="match status" value="1"/>
</dbReference>